<dbReference type="EMBL" id="JAYMYQ010000004">
    <property type="protein sequence ID" value="KAK7339457.1"/>
    <property type="molecule type" value="Genomic_DNA"/>
</dbReference>
<evidence type="ECO:0000313" key="2">
    <source>
        <dbReference type="EMBL" id="KAK7339458.1"/>
    </source>
</evidence>
<accession>A0AAN9LTY0</accession>
<gene>
    <name evidence="1" type="ORF">VNO77_20127</name>
    <name evidence="2" type="ORF">VNO77_20128</name>
</gene>
<dbReference type="EMBL" id="JAYMYQ010000004">
    <property type="protein sequence ID" value="KAK7339458.1"/>
    <property type="molecule type" value="Genomic_DNA"/>
</dbReference>
<evidence type="ECO:0000313" key="3">
    <source>
        <dbReference type="Proteomes" id="UP001367508"/>
    </source>
</evidence>
<name>A0AAN9LTY0_CANGL</name>
<sequence length="181" mass="19888">MHRVTGIRSLHYLFSIAKTAAETSLPTNNHHEKVPDKRLGPETVIRILSYPDEQTPIQAKAMHLVSCLSGLLAGITSDNHNLVSILRISKPMEHKVFTREQETVRGSNLRGTSLAAKTKCASLYAKLIFQRLSIHSLSLSVTNAIFVIFLCPGPKIDNGTNFQLGRSYGASTPIQLALVID</sequence>
<dbReference type="Proteomes" id="UP001367508">
    <property type="component" value="Unassembled WGS sequence"/>
</dbReference>
<dbReference type="AlphaFoldDB" id="A0AAN9LTY0"/>
<keyword evidence="3" id="KW-1185">Reference proteome</keyword>
<evidence type="ECO:0000313" key="1">
    <source>
        <dbReference type="EMBL" id="KAK7339457.1"/>
    </source>
</evidence>
<proteinExistence type="predicted"/>
<reference evidence="2 3" key="1">
    <citation type="submission" date="2024-01" db="EMBL/GenBank/DDBJ databases">
        <title>The genomes of 5 underutilized Papilionoideae crops provide insights into root nodulation and disease resistanc.</title>
        <authorList>
            <person name="Jiang F."/>
        </authorList>
    </citation>
    <scope>NUCLEOTIDE SEQUENCE [LARGE SCALE GENOMIC DNA]</scope>
    <source>
        <strain evidence="2">LVBAO_FW01</strain>
        <tissue evidence="2">Leaves</tissue>
    </source>
</reference>
<protein>
    <submittedName>
        <fullName evidence="2">Uncharacterized protein</fullName>
    </submittedName>
</protein>
<organism evidence="2 3">
    <name type="scientific">Canavalia gladiata</name>
    <name type="common">Sword bean</name>
    <name type="synonym">Dolichos gladiatus</name>
    <dbReference type="NCBI Taxonomy" id="3824"/>
    <lineage>
        <taxon>Eukaryota</taxon>
        <taxon>Viridiplantae</taxon>
        <taxon>Streptophyta</taxon>
        <taxon>Embryophyta</taxon>
        <taxon>Tracheophyta</taxon>
        <taxon>Spermatophyta</taxon>
        <taxon>Magnoliopsida</taxon>
        <taxon>eudicotyledons</taxon>
        <taxon>Gunneridae</taxon>
        <taxon>Pentapetalae</taxon>
        <taxon>rosids</taxon>
        <taxon>fabids</taxon>
        <taxon>Fabales</taxon>
        <taxon>Fabaceae</taxon>
        <taxon>Papilionoideae</taxon>
        <taxon>50 kb inversion clade</taxon>
        <taxon>NPAAA clade</taxon>
        <taxon>indigoferoid/millettioid clade</taxon>
        <taxon>Phaseoleae</taxon>
        <taxon>Canavalia</taxon>
    </lineage>
</organism>
<comment type="caution">
    <text evidence="2">The sequence shown here is derived from an EMBL/GenBank/DDBJ whole genome shotgun (WGS) entry which is preliminary data.</text>
</comment>